<dbReference type="Proteomes" id="UP000199050">
    <property type="component" value="Unassembled WGS sequence"/>
</dbReference>
<dbReference type="Pfam" id="PF13589">
    <property type="entry name" value="HATPase_c_3"/>
    <property type="match status" value="1"/>
</dbReference>
<organism evidence="1 2">
    <name type="scientific">Paenibacillus typhae</name>
    <dbReference type="NCBI Taxonomy" id="1174501"/>
    <lineage>
        <taxon>Bacteria</taxon>
        <taxon>Bacillati</taxon>
        <taxon>Bacillota</taxon>
        <taxon>Bacilli</taxon>
        <taxon>Bacillales</taxon>
        <taxon>Paenibacillaceae</taxon>
        <taxon>Paenibacillus</taxon>
    </lineage>
</organism>
<dbReference type="GO" id="GO:0016301">
    <property type="term" value="F:kinase activity"/>
    <property type="evidence" value="ECO:0007669"/>
    <property type="project" value="UniProtKB-KW"/>
</dbReference>
<reference evidence="2" key="1">
    <citation type="submission" date="2016-10" db="EMBL/GenBank/DDBJ databases">
        <authorList>
            <person name="Varghese N."/>
            <person name="Submissions S."/>
        </authorList>
    </citation>
    <scope>NUCLEOTIDE SEQUENCE [LARGE SCALE GENOMIC DNA]</scope>
    <source>
        <strain evidence="2">CGMCC 1.11012</strain>
    </source>
</reference>
<protein>
    <submittedName>
        <fullName evidence="1">Histidine kinase-, DNA gyrase B-, and HSP90-like ATPase</fullName>
    </submittedName>
</protein>
<name>A0A1G8ZVZ7_9BACL</name>
<dbReference type="Gene3D" id="3.30.565.10">
    <property type="entry name" value="Histidine kinase-like ATPase, C-terminal domain"/>
    <property type="match status" value="1"/>
</dbReference>
<evidence type="ECO:0000313" key="2">
    <source>
        <dbReference type="Proteomes" id="UP000199050"/>
    </source>
</evidence>
<dbReference type="EMBL" id="FNDX01000034">
    <property type="protein sequence ID" value="SDK19258.1"/>
    <property type="molecule type" value="Genomic_DNA"/>
</dbReference>
<dbReference type="AlphaFoldDB" id="A0A1G8ZVZ7"/>
<sequence length="504" mass="57942">MALYENVTYDEYDIAEPKADSLIHSIRSFGYELSTAIADLIDNSITAKAKNVWVNFFWNGAASWIAIKDDGIGMTQKELIKAMTLGSKNPLLLRPANDLGRFGLGLKTATFSQCKQLTVGTKLKGENLVVRCWDLDYVSDCRQWRLLKQGSNNLEKEALEGLDQGTLVVWDKLDRVVDEEVKVDDDRAHGLFLEKASIVKKHLAMVFHRFLEGPNPLKIWFNDKLVSPWNPFLIDLKATELLTVEPLFINGKRIEVRPYVLPHHSKMSQEEHAYGAGTKGWNAHQGFYVYRNKRMLVAGDWLGLGFQKEEHYKLARIQIDIPNNLDQEWSIDVKKSKARPPQNIRQDLKRIAKLTRDRASNIYRHRGKIVSRTSGAEFIYLWQQSAKHGKISYKINREHPLVRECNNSIKGNQTLETLLKMLEETIPIPMILLNYSEQSDNIKGPFEDEPPKELNAVLENSLKALLNQGLMISDIKKRLIAMEPFDLYKEYVIARCEEFEEENK</sequence>
<dbReference type="InterPro" id="IPR036890">
    <property type="entry name" value="HATPase_C_sf"/>
</dbReference>
<keyword evidence="1" id="KW-0418">Kinase</keyword>
<keyword evidence="2" id="KW-1185">Reference proteome</keyword>
<accession>A0A1G8ZVZ7</accession>
<proteinExistence type="predicted"/>
<evidence type="ECO:0000313" key="1">
    <source>
        <dbReference type="EMBL" id="SDK19258.1"/>
    </source>
</evidence>
<keyword evidence="1" id="KW-0808">Transferase</keyword>
<gene>
    <name evidence="1" type="ORF">SAMN05216192_13430</name>
</gene>
<dbReference type="SUPFAM" id="SSF55874">
    <property type="entry name" value="ATPase domain of HSP90 chaperone/DNA topoisomerase II/histidine kinase"/>
    <property type="match status" value="1"/>
</dbReference>
<dbReference type="STRING" id="1174501.SAMN05216192_13430"/>
<dbReference type="OrthoDB" id="9813438at2"/>